<dbReference type="PANTHER" id="PTHR38782:SF1">
    <property type="entry name" value="SIGMA-E FACTOR REGULATORY PROTEIN RSEB"/>
    <property type="match status" value="1"/>
</dbReference>
<accession>A0A365H5U9</accession>
<dbReference type="GO" id="GO:0030288">
    <property type="term" value="C:outer membrane-bounded periplasmic space"/>
    <property type="evidence" value="ECO:0007669"/>
    <property type="project" value="TreeGrafter"/>
</dbReference>
<dbReference type="PANTHER" id="PTHR38782">
    <property type="match status" value="1"/>
</dbReference>
<dbReference type="AlphaFoldDB" id="A0A365H5U9"/>
<dbReference type="RefSeq" id="WP_111868362.1">
    <property type="nucleotide sequence ID" value="NZ_QLYX01000006.1"/>
</dbReference>
<dbReference type="Pfam" id="PF03888">
    <property type="entry name" value="MucB_RseB"/>
    <property type="match status" value="1"/>
</dbReference>
<dbReference type="Gene3D" id="3.30.200.100">
    <property type="entry name" value="MucB/RseB, C-terminal domain"/>
    <property type="match status" value="1"/>
</dbReference>
<proteinExistence type="predicted"/>
<keyword evidence="3" id="KW-1185">Reference proteome</keyword>
<feature type="domain" description="MucB/RseB N-terminal" evidence="1">
    <location>
        <begin position="98"/>
        <end position="195"/>
    </location>
</feature>
<dbReference type="InterPro" id="IPR038484">
    <property type="entry name" value="MucB/RseB_C_sf"/>
</dbReference>
<dbReference type="InterPro" id="IPR005588">
    <property type="entry name" value="MucB_RseB"/>
</dbReference>
<evidence type="ECO:0000259" key="1">
    <source>
        <dbReference type="Pfam" id="PF03888"/>
    </source>
</evidence>
<dbReference type="Proteomes" id="UP000251891">
    <property type="component" value="Unassembled WGS sequence"/>
</dbReference>
<evidence type="ECO:0000313" key="3">
    <source>
        <dbReference type="Proteomes" id="UP000251891"/>
    </source>
</evidence>
<comment type="caution">
    <text evidence="2">The sequence shown here is derived from an EMBL/GenBank/DDBJ whole genome shotgun (WGS) entry which is preliminary data.</text>
</comment>
<sequence>MIQAGCTRRGTWAVGGLATAVMLLWVVPGDAAANGRRAGDSRALRLLRDAAAAARQTPYEGMQFVTTWGRNGAATSLLDVSHTPGAGTTLHVRQTVAQRGGSAYRPDDTEFPGGLSGFSPRALDLLTRNYTLVRAADDSICGRPAQVVEARRADGTPAGRFWLDRGTGLMLHRELLDERGRAVSSTGFYDLRITAVRAVRLAGSRSGGHLAGTPLGATALSALRRAGWQVPAALPGRLTLQDARRTEPGPVLHLTYTDGLAAVSLFIQRGRLDERKMGGWRKVEERGRTVFQRDAPRRWTVWADSGHVYTVLTDAPQTAADQVVFALPDQAVGFWARMRRGAVRLGSLLNPFG</sequence>
<name>A0A365H5U9_9ACTN</name>
<gene>
    <name evidence="2" type="ORF">DPM19_16195</name>
</gene>
<organism evidence="2 3">
    <name type="scientific">Actinomadura craniellae</name>
    <dbReference type="NCBI Taxonomy" id="2231787"/>
    <lineage>
        <taxon>Bacteria</taxon>
        <taxon>Bacillati</taxon>
        <taxon>Actinomycetota</taxon>
        <taxon>Actinomycetes</taxon>
        <taxon>Streptosporangiales</taxon>
        <taxon>Thermomonosporaceae</taxon>
        <taxon>Actinomadura</taxon>
    </lineage>
</organism>
<evidence type="ECO:0000313" key="2">
    <source>
        <dbReference type="EMBL" id="RAY14490.1"/>
    </source>
</evidence>
<dbReference type="GO" id="GO:0032885">
    <property type="term" value="P:regulation of polysaccharide biosynthetic process"/>
    <property type="evidence" value="ECO:0007669"/>
    <property type="project" value="TreeGrafter"/>
</dbReference>
<protein>
    <recommendedName>
        <fullName evidence="1">MucB/RseB N-terminal domain-containing protein</fullName>
    </recommendedName>
</protein>
<dbReference type="EMBL" id="QLYX01000006">
    <property type="protein sequence ID" value="RAY14490.1"/>
    <property type="molecule type" value="Genomic_DNA"/>
</dbReference>
<reference evidence="2 3" key="1">
    <citation type="submission" date="2018-06" db="EMBL/GenBank/DDBJ databases">
        <title>Actinomadura craniellae sp. nov. isolated from marine sponge Craniella sp.</title>
        <authorList>
            <person name="Li L."/>
            <person name="Xu Q.H."/>
            <person name="Lin H.W."/>
            <person name="Lu Y.H."/>
        </authorList>
    </citation>
    <scope>NUCLEOTIDE SEQUENCE [LARGE SCALE GENOMIC DNA]</scope>
    <source>
        <strain evidence="2 3">LHW63021</strain>
    </source>
</reference>
<dbReference type="GO" id="GO:0045152">
    <property type="term" value="F:antisigma factor binding"/>
    <property type="evidence" value="ECO:0007669"/>
    <property type="project" value="TreeGrafter"/>
</dbReference>
<dbReference type="OrthoDB" id="7067274at2"/>
<dbReference type="Gene3D" id="2.50.20.10">
    <property type="entry name" value="Lipoprotein localisation LolA/LolB/LppX"/>
    <property type="match status" value="1"/>
</dbReference>
<dbReference type="InterPro" id="IPR033434">
    <property type="entry name" value="MucB/RseB_N"/>
</dbReference>